<dbReference type="InterPro" id="IPR018062">
    <property type="entry name" value="HTH_AraC-typ_CS"/>
</dbReference>
<sequence>MLKVLIVEDEDIIRKGLLYTINWLSMDCLVAGAACNGKEGLQMILELSPQLVITDIRMPEMDGLEMIEQAQKTRSFRSVLLTSYSDFDYAKRAIGLHVFDYLLKPVDEEKLAQLVGKIRAEVEESETYAEILGITRNKAIQDLISWSLDKNPQALGNGYVVRTIKRIKQYYGEKLSVESIAEELGISASYLSRKFKESTGQTFLDVLNKYRIQKAIALLGEGSLRVYEISDQVGFSEYKYFCSVFKKYTGMSPTEFAKSTKQVVCQIGGDGKEATEP</sequence>
<accession>A0A9X8UJC4</accession>
<evidence type="ECO:0000256" key="2">
    <source>
        <dbReference type="ARBA" id="ARBA00018672"/>
    </source>
</evidence>
<keyword evidence="7" id="KW-0238">DNA-binding</keyword>
<dbReference type="PROSITE" id="PS01124">
    <property type="entry name" value="HTH_ARAC_FAMILY_2"/>
    <property type="match status" value="1"/>
</dbReference>
<dbReference type="InterPro" id="IPR009057">
    <property type="entry name" value="Homeodomain-like_sf"/>
</dbReference>
<dbReference type="Pfam" id="PF00072">
    <property type="entry name" value="Response_reg"/>
    <property type="match status" value="1"/>
</dbReference>
<dbReference type="SMART" id="SM00448">
    <property type="entry name" value="REC"/>
    <property type="match status" value="1"/>
</dbReference>
<keyword evidence="14" id="KW-1185">Reference proteome</keyword>
<dbReference type="InterPro" id="IPR020449">
    <property type="entry name" value="Tscrpt_reg_AraC-type_HTH"/>
</dbReference>
<keyword evidence="8" id="KW-0804">Transcription</keyword>
<dbReference type="GO" id="GO:0043565">
    <property type="term" value="F:sequence-specific DNA binding"/>
    <property type="evidence" value="ECO:0007669"/>
    <property type="project" value="InterPro"/>
</dbReference>
<dbReference type="GO" id="GO:0000160">
    <property type="term" value="P:phosphorelay signal transduction system"/>
    <property type="evidence" value="ECO:0007669"/>
    <property type="project" value="UniProtKB-KW"/>
</dbReference>
<evidence type="ECO:0000256" key="6">
    <source>
        <dbReference type="ARBA" id="ARBA00023015"/>
    </source>
</evidence>
<dbReference type="OrthoDB" id="159632at2"/>
<gene>
    <name evidence="13" type="ORF">EDD78_105115</name>
</gene>
<dbReference type="SUPFAM" id="SSF46689">
    <property type="entry name" value="Homeodomain-like"/>
    <property type="match status" value="2"/>
</dbReference>
<dbReference type="InterPro" id="IPR018060">
    <property type="entry name" value="HTH_AraC"/>
</dbReference>
<dbReference type="PRINTS" id="PR00032">
    <property type="entry name" value="HTHARAC"/>
</dbReference>
<name>A0A9X8UJC4_9FIRM</name>
<keyword evidence="4 10" id="KW-0597">Phosphoprotein</keyword>
<evidence type="ECO:0000256" key="7">
    <source>
        <dbReference type="ARBA" id="ARBA00023125"/>
    </source>
</evidence>
<dbReference type="Pfam" id="PF12833">
    <property type="entry name" value="HTH_18"/>
    <property type="match status" value="1"/>
</dbReference>
<dbReference type="SMART" id="SM00342">
    <property type="entry name" value="HTH_ARAC"/>
    <property type="match status" value="1"/>
</dbReference>
<comment type="subcellular location">
    <subcellularLocation>
        <location evidence="1">Cytoplasm</location>
    </subcellularLocation>
</comment>
<evidence type="ECO:0000256" key="5">
    <source>
        <dbReference type="ARBA" id="ARBA00023012"/>
    </source>
</evidence>
<dbReference type="EMBL" id="SLUK01000005">
    <property type="protein sequence ID" value="TCL43485.1"/>
    <property type="molecule type" value="Genomic_DNA"/>
</dbReference>
<keyword evidence="5" id="KW-0902">Two-component regulatory system</keyword>
<evidence type="ECO:0000256" key="8">
    <source>
        <dbReference type="ARBA" id="ARBA00023163"/>
    </source>
</evidence>
<dbReference type="PROSITE" id="PS50110">
    <property type="entry name" value="RESPONSE_REGULATORY"/>
    <property type="match status" value="1"/>
</dbReference>
<dbReference type="AlphaFoldDB" id="A0A9X8UJC4"/>
<evidence type="ECO:0000256" key="3">
    <source>
        <dbReference type="ARBA" id="ARBA00022490"/>
    </source>
</evidence>
<dbReference type="GO" id="GO:0003700">
    <property type="term" value="F:DNA-binding transcription factor activity"/>
    <property type="evidence" value="ECO:0007669"/>
    <property type="project" value="InterPro"/>
</dbReference>
<evidence type="ECO:0000313" key="13">
    <source>
        <dbReference type="EMBL" id="TCL43485.1"/>
    </source>
</evidence>
<comment type="caution">
    <text evidence="13">The sequence shown here is derived from an EMBL/GenBank/DDBJ whole genome shotgun (WGS) entry which is preliminary data.</text>
</comment>
<dbReference type="PANTHER" id="PTHR42713">
    <property type="entry name" value="HISTIDINE KINASE-RELATED"/>
    <property type="match status" value="1"/>
</dbReference>
<dbReference type="InterPro" id="IPR051552">
    <property type="entry name" value="HptR"/>
</dbReference>
<evidence type="ECO:0000259" key="11">
    <source>
        <dbReference type="PROSITE" id="PS01124"/>
    </source>
</evidence>
<dbReference type="RefSeq" id="WP_079699689.1">
    <property type="nucleotide sequence ID" value="NZ_SLUK01000005.1"/>
</dbReference>
<evidence type="ECO:0000256" key="1">
    <source>
        <dbReference type="ARBA" id="ARBA00004496"/>
    </source>
</evidence>
<feature type="modified residue" description="4-aspartylphosphate" evidence="10">
    <location>
        <position position="55"/>
    </location>
</feature>
<proteinExistence type="predicted"/>
<feature type="domain" description="HTH araC/xylS-type" evidence="11">
    <location>
        <begin position="161"/>
        <end position="259"/>
    </location>
</feature>
<dbReference type="Gene3D" id="3.40.50.2300">
    <property type="match status" value="1"/>
</dbReference>
<evidence type="ECO:0000256" key="9">
    <source>
        <dbReference type="ARBA" id="ARBA00024867"/>
    </source>
</evidence>
<dbReference type="Gene3D" id="1.10.10.60">
    <property type="entry name" value="Homeodomain-like"/>
    <property type="match status" value="2"/>
</dbReference>
<dbReference type="CDD" id="cd17536">
    <property type="entry name" value="REC_YesN-like"/>
    <property type="match status" value="1"/>
</dbReference>
<keyword evidence="3" id="KW-0963">Cytoplasm</keyword>
<keyword evidence="6" id="KW-0805">Transcription regulation</keyword>
<evidence type="ECO:0000256" key="4">
    <source>
        <dbReference type="ARBA" id="ARBA00022553"/>
    </source>
</evidence>
<organism evidence="13 14">
    <name type="scientific">Harryflintia acetispora</name>
    <dbReference type="NCBI Taxonomy" id="1849041"/>
    <lineage>
        <taxon>Bacteria</taxon>
        <taxon>Bacillati</taxon>
        <taxon>Bacillota</taxon>
        <taxon>Clostridia</taxon>
        <taxon>Eubacteriales</taxon>
        <taxon>Oscillospiraceae</taxon>
        <taxon>Harryflintia</taxon>
    </lineage>
</organism>
<evidence type="ECO:0000259" key="12">
    <source>
        <dbReference type="PROSITE" id="PS50110"/>
    </source>
</evidence>
<dbReference type="PANTHER" id="PTHR42713:SF3">
    <property type="entry name" value="TRANSCRIPTIONAL REGULATORY PROTEIN HPTR"/>
    <property type="match status" value="1"/>
</dbReference>
<evidence type="ECO:0000256" key="10">
    <source>
        <dbReference type="PROSITE-ProRule" id="PRU00169"/>
    </source>
</evidence>
<dbReference type="InterPro" id="IPR011006">
    <property type="entry name" value="CheY-like_superfamily"/>
</dbReference>
<evidence type="ECO:0000313" key="14">
    <source>
        <dbReference type="Proteomes" id="UP000294682"/>
    </source>
</evidence>
<dbReference type="InterPro" id="IPR001789">
    <property type="entry name" value="Sig_transdc_resp-reg_receiver"/>
</dbReference>
<dbReference type="SUPFAM" id="SSF52172">
    <property type="entry name" value="CheY-like"/>
    <property type="match status" value="1"/>
</dbReference>
<protein>
    <recommendedName>
        <fullName evidence="2">Stage 0 sporulation protein A homolog</fullName>
    </recommendedName>
</protein>
<dbReference type="PROSITE" id="PS00041">
    <property type="entry name" value="HTH_ARAC_FAMILY_1"/>
    <property type="match status" value="1"/>
</dbReference>
<reference evidence="13 14" key="1">
    <citation type="submission" date="2019-03" db="EMBL/GenBank/DDBJ databases">
        <title>Genomic Encyclopedia of Type Strains, Phase IV (KMG-IV): sequencing the most valuable type-strain genomes for metagenomic binning, comparative biology and taxonomic classification.</title>
        <authorList>
            <person name="Goeker M."/>
        </authorList>
    </citation>
    <scope>NUCLEOTIDE SEQUENCE [LARGE SCALE GENOMIC DNA]</scope>
    <source>
        <strain evidence="13 14">DSM 100433</strain>
    </source>
</reference>
<dbReference type="Proteomes" id="UP000294682">
    <property type="component" value="Unassembled WGS sequence"/>
</dbReference>
<dbReference type="GO" id="GO:0005737">
    <property type="term" value="C:cytoplasm"/>
    <property type="evidence" value="ECO:0007669"/>
    <property type="project" value="UniProtKB-SubCell"/>
</dbReference>
<feature type="domain" description="Response regulatory" evidence="12">
    <location>
        <begin position="3"/>
        <end position="119"/>
    </location>
</feature>
<comment type="function">
    <text evidence="9">May play the central regulatory role in sporulation. It may be an element of the effector pathway responsible for the activation of sporulation genes in response to nutritional stress. Spo0A may act in concert with spo0H (a sigma factor) to control the expression of some genes that are critical to the sporulation process.</text>
</comment>